<name>A0A1I2AIF2_9BACT</name>
<evidence type="ECO:0000313" key="2">
    <source>
        <dbReference type="EMBL" id="SFE43686.1"/>
    </source>
</evidence>
<keyword evidence="3" id="KW-1185">Reference proteome</keyword>
<keyword evidence="1" id="KW-0472">Membrane</keyword>
<dbReference type="AlphaFoldDB" id="A0A1I2AIF2"/>
<keyword evidence="1" id="KW-1133">Transmembrane helix</keyword>
<keyword evidence="1" id="KW-0812">Transmembrane</keyword>
<dbReference type="Pfam" id="PF22765">
    <property type="entry name" value="DUF7010"/>
    <property type="match status" value="1"/>
</dbReference>
<evidence type="ECO:0000313" key="3">
    <source>
        <dbReference type="Proteomes" id="UP000181976"/>
    </source>
</evidence>
<accession>A0A1I2AIF2</accession>
<gene>
    <name evidence="2" type="ORF">SAMN05444380_11173</name>
</gene>
<feature type="transmembrane region" description="Helical" evidence="1">
    <location>
        <begin position="20"/>
        <end position="41"/>
    </location>
</feature>
<dbReference type="OrthoDB" id="3242785at2"/>
<dbReference type="eggNOG" id="ENOG502ZU21">
    <property type="taxonomic scope" value="Bacteria"/>
</dbReference>
<dbReference type="InParanoid" id="A0A1I2AIF2"/>
<feature type="transmembrane region" description="Helical" evidence="1">
    <location>
        <begin position="84"/>
        <end position="101"/>
    </location>
</feature>
<organism evidence="2 3">
    <name type="scientific">Thermophagus xiamenensis</name>
    <dbReference type="NCBI Taxonomy" id="385682"/>
    <lineage>
        <taxon>Bacteria</taxon>
        <taxon>Pseudomonadati</taxon>
        <taxon>Bacteroidota</taxon>
        <taxon>Bacteroidia</taxon>
        <taxon>Marinilabiliales</taxon>
        <taxon>Marinilabiliaceae</taxon>
        <taxon>Thermophagus</taxon>
    </lineage>
</organism>
<sequence length="188" mass="21534">MNEVKNDLRLELSLKAKNGLEFIISGMILWIIITIVWTMNLSGYKKGILTFMVSGLMFPMAFGLSRLLKTQWKIKDNPLHPIGVRLNIAQLFYFPFLIFVMVKVPDYFLMTYAIITGAHLFPYGWFYNETGYSLMAGLMSVGSLVLGLYLPGNQMYLIGVSMGLSFFVLAIWLYLSYRKKANSQNHDE</sequence>
<feature type="transmembrane region" description="Helical" evidence="1">
    <location>
        <begin position="107"/>
        <end position="125"/>
    </location>
</feature>
<dbReference type="RefSeq" id="WP_010526463.1">
    <property type="nucleotide sequence ID" value="NZ_AFSL01000009.1"/>
</dbReference>
<dbReference type="EMBL" id="FONA01000011">
    <property type="protein sequence ID" value="SFE43686.1"/>
    <property type="molecule type" value="Genomic_DNA"/>
</dbReference>
<feature type="transmembrane region" description="Helical" evidence="1">
    <location>
        <begin position="156"/>
        <end position="175"/>
    </location>
</feature>
<dbReference type="Proteomes" id="UP000181976">
    <property type="component" value="Unassembled WGS sequence"/>
</dbReference>
<reference evidence="2 3" key="1">
    <citation type="submission" date="2016-10" db="EMBL/GenBank/DDBJ databases">
        <authorList>
            <person name="de Groot N.N."/>
        </authorList>
    </citation>
    <scope>NUCLEOTIDE SEQUENCE [LARGE SCALE GENOMIC DNA]</scope>
    <source>
        <strain evidence="2 3">DSM 19012</strain>
    </source>
</reference>
<protein>
    <submittedName>
        <fullName evidence="2">Uncharacterized protein</fullName>
    </submittedName>
</protein>
<evidence type="ECO:0000256" key="1">
    <source>
        <dbReference type="SAM" id="Phobius"/>
    </source>
</evidence>
<feature type="transmembrane region" description="Helical" evidence="1">
    <location>
        <begin position="47"/>
        <end position="64"/>
    </location>
</feature>
<dbReference type="InterPro" id="IPR053824">
    <property type="entry name" value="DUF7010"/>
</dbReference>
<feature type="transmembrane region" description="Helical" evidence="1">
    <location>
        <begin position="132"/>
        <end position="150"/>
    </location>
</feature>
<proteinExistence type="predicted"/>